<dbReference type="RefSeq" id="WP_284102242.1">
    <property type="nucleotide sequence ID" value="NZ_JARRAF010000027.1"/>
</dbReference>
<dbReference type="EMBL" id="JARRAF010000027">
    <property type="protein sequence ID" value="MDK2125927.1"/>
    <property type="molecule type" value="Genomic_DNA"/>
</dbReference>
<evidence type="ECO:0000313" key="2">
    <source>
        <dbReference type="EMBL" id="MDK2125927.1"/>
    </source>
</evidence>
<sequence>MRKFTLYSIIFTFFTPFSIWLEFIYHPSRLAEFNCDAPIPAVQAVAREILTEDFLGKFGTAPATWLDIFIERRQEIKSWSQADKIVFYTILLIHLDLDTETAYIFAETVGKDSLALHRHLNRIIHDEKFKDLSDRKRNNIMYWSSKFAQINELGDV</sequence>
<accession>A0ABT7E0U0</accession>
<organism evidence="2 3">
    <name type="scientific">Parachitinimonas caeni</name>
    <dbReference type="NCBI Taxonomy" id="3031301"/>
    <lineage>
        <taxon>Bacteria</taxon>
        <taxon>Pseudomonadati</taxon>
        <taxon>Pseudomonadota</taxon>
        <taxon>Betaproteobacteria</taxon>
        <taxon>Neisseriales</taxon>
        <taxon>Chitinibacteraceae</taxon>
        <taxon>Parachitinimonas</taxon>
    </lineage>
</organism>
<keyword evidence="3" id="KW-1185">Reference proteome</keyword>
<gene>
    <name evidence="2" type="ORF">PZA18_17925</name>
</gene>
<keyword evidence="1" id="KW-0472">Membrane</keyword>
<keyword evidence="1" id="KW-0812">Transmembrane</keyword>
<dbReference type="Proteomes" id="UP001172778">
    <property type="component" value="Unassembled WGS sequence"/>
</dbReference>
<proteinExistence type="predicted"/>
<evidence type="ECO:0000313" key="3">
    <source>
        <dbReference type="Proteomes" id="UP001172778"/>
    </source>
</evidence>
<name>A0ABT7E0U0_9NEIS</name>
<reference evidence="2" key="1">
    <citation type="submission" date="2023-03" db="EMBL/GenBank/DDBJ databases">
        <title>Chitinimonas shenzhenensis gen. nov., sp. nov., a novel member of family Burkholderiaceae isolated from activated sludge collected in Shen Zhen, China.</title>
        <authorList>
            <person name="Wang X."/>
        </authorList>
    </citation>
    <scope>NUCLEOTIDE SEQUENCE</scope>
    <source>
        <strain evidence="2">DQS-5</strain>
    </source>
</reference>
<feature type="transmembrane region" description="Helical" evidence="1">
    <location>
        <begin position="6"/>
        <end position="25"/>
    </location>
</feature>
<keyword evidence="1" id="KW-1133">Transmembrane helix</keyword>
<comment type="caution">
    <text evidence="2">The sequence shown here is derived from an EMBL/GenBank/DDBJ whole genome shotgun (WGS) entry which is preliminary data.</text>
</comment>
<evidence type="ECO:0000256" key="1">
    <source>
        <dbReference type="SAM" id="Phobius"/>
    </source>
</evidence>
<protein>
    <submittedName>
        <fullName evidence="2">Uncharacterized protein</fullName>
    </submittedName>
</protein>